<protein>
    <submittedName>
        <fullName evidence="2">Phosphotransferase family protein</fullName>
    </submittedName>
</protein>
<dbReference type="SUPFAM" id="SSF56112">
    <property type="entry name" value="Protein kinase-like (PK-like)"/>
    <property type="match status" value="1"/>
</dbReference>
<feature type="domain" description="Aminoglycoside phosphotransferase" evidence="1">
    <location>
        <begin position="86"/>
        <end position="295"/>
    </location>
</feature>
<name>A0ABW2VAG0_9ACTN</name>
<proteinExistence type="predicted"/>
<dbReference type="RefSeq" id="WP_381258860.1">
    <property type="nucleotide sequence ID" value="NZ_JBHTBI010000027.1"/>
</dbReference>
<dbReference type="InterPro" id="IPR002575">
    <property type="entry name" value="Aminoglycoside_PTrfase"/>
</dbReference>
<accession>A0ABW2VAG0</accession>
<comment type="caution">
    <text evidence="2">The sequence shown here is derived from an EMBL/GenBank/DDBJ whole genome shotgun (WGS) entry which is preliminary data.</text>
</comment>
<dbReference type="EMBL" id="JBHTEC010000001">
    <property type="protein sequence ID" value="MFD0281530.1"/>
    <property type="molecule type" value="Genomic_DNA"/>
</dbReference>
<keyword evidence="3" id="KW-1185">Reference proteome</keyword>
<organism evidence="2 3">
    <name type="scientific">Streptomyces lutosisoli</name>
    <dbReference type="NCBI Taxonomy" id="2665721"/>
    <lineage>
        <taxon>Bacteria</taxon>
        <taxon>Bacillati</taxon>
        <taxon>Actinomycetota</taxon>
        <taxon>Actinomycetes</taxon>
        <taxon>Kitasatosporales</taxon>
        <taxon>Streptomycetaceae</taxon>
        <taxon>Streptomyces</taxon>
    </lineage>
</organism>
<dbReference type="Pfam" id="PF01636">
    <property type="entry name" value="APH"/>
    <property type="match status" value="1"/>
</dbReference>
<sequence length="353" mass="38112">MTSVRKALDRHDFASLARAALGPARTLTAADRLRGGSKKGVYRLTFDDDSTAIAYVWSEDEDFWPASAPAAASDASAGTADAPAAATDHRAPFSHASGIDLFNASYARLTALGIRTPRLLFGDRTHTHLPADVAVVEDVRGGSLEDLLNRDPAAAATALRELAEALQIMRGHRAPGFGKVALVDNGGVSHGTSCADVVRDRALADLAEAAARDARIAAVSEALHERLLALAAAVRPRSRHTLIHGELGPDHVLVDDDGHPVLIDIEGLMYFDAEWEHVFLRLRFQDHYEALRADGLDADRLRLYRPAMHLSLVAGPLRLLDGDFPDPGFMRGIAEYNLQQTVMCLENPSSRVP</sequence>
<evidence type="ECO:0000313" key="2">
    <source>
        <dbReference type="EMBL" id="MFD0281530.1"/>
    </source>
</evidence>
<reference evidence="3" key="1">
    <citation type="journal article" date="2019" name="Int. J. Syst. Evol. Microbiol.">
        <title>The Global Catalogue of Microorganisms (GCM) 10K type strain sequencing project: providing services to taxonomists for standard genome sequencing and annotation.</title>
        <authorList>
            <consortium name="The Broad Institute Genomics Platform"/>
            <consortium name="The Broad Institute Genome Sequencing Center for Infectious Disease"/>
            <person name="Wu L."/>
            <person name="Ma J."/>
        </authorList>
    </citation>
    <scope>NUCLEOTIDE SEQUENCE [LARGE SCALE GENOMIC DNA]</scope>
    <source>
        <strain evidence="3">CGMCC 4.7198</strain>
    </source>
</reference>
<evidence type="ECO:0000259" key="1">
    <source>
        <dbReference type="Pfam" id="PF01636"/>
    </source>
</evidence>
<gene>
    <name evidence="2" type="ORF">ACFQZP_07560</name>
</gene>
<dbReference type="Gene3D" id="3.90.1200.10">
    <property type="match status" value="1"/>
</dbReference>
<dbReference type="InterPro" id="IPR011009">
    <property type="entry name" value="Kinase-like_dom_sf"/>
</dbReference>
<dbReference type="Proteomes" id="UP001596957">
    <property type="component" value="Unassembled WGS sequence"/>
</dbReference>
<evidence type="ECO:0000313" key="3">
    <source>
        <dbReference type="Proteomes" id="UP001596957"/>
    </source>
</evidence>